<dbReference type="Pfam" id="PF02272">
    <property type="entry name" value="DHHA1"/>
    <property type="match status" value="1"/>
</dbReference>
<dbReference type="SUPFAM" id="SSF64182">
    <property type="entry name" value="DHH phosphoesterases"/>
    <property type="match status" value="1"/>
</dbReference>
<dbReference type="PANTHER" id="PTHR47618:SF1">
    <property type="entry name" value="BIFUNCTIONAL OLIGORIBONUCLEASE AND PAP PHOSPHATASE NRNA"/>
    <property type="match status" value="1"/>
</dbReference>
<proteinExistence type="predicted"/>
<accession>A0A098LC50</accession>
<sequence>MQDLVSLREILRTPKKIVITTHAKPDADALGSSLAMWAYLKKKGHDPKVITPTDYPTFLNWMNGNDEVIVYEENVELSTKLVKEAEVIFCLDFSALGRINEMGELVKNATATKVLIDHHLEPEYFADFVFWDIKAAATAVLIYKLIIGLGDREYLDTCIGECIYAGIMTDTGSFRHPSTNKEVHMIIAELLNLAVDVSRIHRLIYDNNSESKLRFLGFALLEKLVVERDLYAAYIAISEADLKRFDSQTGDTEGLVNYALSIDGVVIAAVIIERPDSVKLSFRSKGDFSVNEFARRHFEGGGHLNAAGGKSNLNLEDTVKNFLEVLPAYKEQLYQNYKLEKSLC</sequence>
<reference evidence="3 4" key="1">
    <citation type="submission" date="2014-09" db="EMBL/GenBank/DDBJ databases">
        <title>Sporocytophaga myxococcoides PG-01 genome sequencing.</title>
        <authorList>
            <person name="Liu L."/>
            <person name="Gao P.J."/>
            <person name="Chen G.J."/>
            <person name="Wang L.S."/>
        </authorList>
    </citation>
    <scope>NUCLEOTIDE SEQUENCE [LARGE SCALE GENOMIC DNA]</scope>
    <source>
        <strain evidence="3 4">PG-01</strain>
    </source>
</reference>
<dbReference type="GO" id="GO:0003676">
    <property type="term" value="F:nucleic acid binding"/>
    <property type="evidence" value="ECO:0007669"/>
    <property type="project" value="InterPro"/>
</dbReference>
<dbReference type="AlphaFoldDB" id="A0A098LC50"/>
<evidence type="ECO:0000313" key="3">
    <source>
        <dbReference type="EMBL" id="GAL84531.1"/>
    </source>
</evidence>
<gene>
    <name evidence="3" type="ORF">MYP_1759</name>
</gene>
<evidence type="ECO:0000259" key="1">
    <source>
        <dbReference type="Pfam" id="PF01368"/>
    </source>
</evidence>
<dbReference type="PANTHER" id="PTHR47618">
    <property type="entry name" value="BIFUNCTIONAL OLIGORIBONUCLEASE AND PAP PHOSPHATASE NRNA"/>
    <property type="match status" value="1"/>
</dbReference>
<comment type="caution">
    <text evidence="3">The sequence shown here is derived from an EMBL/GenBank/DDBJ whole genome shotgun (WGS) entry which is preliminary data.</text>
</comment>
<dbReference type="STRING" id="153721.MYP_1759"/>
<evidence type="ECO:0008006" key="5">
    <source>
        <dbReference type="Google" id="ProtNLM"/>
    </source>
</evidence>
<feature type="domain" description="DHHA1" evidence="2">
    <location>
        <begin position="245"/>
        <end position="326"/>
    </location>
</feature>
<evidence type="ECO:0000259" key="2">
    <source>
        <dbReference type="Pfam" id="PF02272"/>
    </source>
</evidence>
<keyword evidence="4" id="KW-1185">Reference proteome</keyword>
<organism evidence="3 4">
    <name type="scientific">Sporocytophaga myxococcoides</name>
    <dbReference type="NCBI Taxonomy" id="153721"/>
    <lineage>
        <taxon>Bacteria</taxon>
        <taxon>Pseudomonadati</taxon>
        <taxon>Bacteroidota</taxon>
        <taxon>Cytophagia</taxon>
        <taxon>Cytophagales</taxon>
        <taxon>Cytophagaceae</taxon>
        <taxon>Sporocytophaga</taxon>
    </lineage>
</organism>
<name>A0A098LC50_9BACT</name>
<protein>
    <recommendedName>
        <fullName evidence="5">Exopolyphosphatase</fullName>
    </recommendedName>
</protein>
<dbReference type="Gene3D" id="3.90.1640.10">
    <property type="entry name" value="inorganic pyrophosphatase (n-terminal core)"/>
    <property type="match status" value="1"/>
</dbReference>
<dbReference type="InterPro" id="IPR038763">
    <property type="entry name" value="DHH_sf"/>
</dbReference>
<dbReference type="InterPro" id="IPR001667">
    <property type="entry name" value="DDH_dom"/>
</dbReference>
<dbReference type="Pfam" id="PF01368">
    <property type="entry name" value="DHH"/>
    <property type="match status" value="1"/>
</dbReference>
<evidence type="ECO:0000313" key="4">
    <source>
        <dbReference type="Proteomes" id="UP000030185"/>
    </source>
</evidence>
<dbReference type="EMBL" id="BBLT01000003">
    <property type="protein sequence ID" value="GAL84531.1"/>
    <property type="molecule type" value="Genomic_DNA"/>
</dbReference>
<feature type="domain" description="DDH" evidence="1">
    <location>
        <begin position="16"/>
        <end position="167"/>
    </location>
</feature>
<dbReference type="Gene3D" id="3.10.310.30">
    <property type="match status" value="1"/>
</dbReference>
<dbReference type="RefSeq" id="WP_045461585.1">
    <property type="nucleotide sequence ID" value="NZ_BBLT01000003.1"/>
</dbReference>
<dbReference type="eggNOG" id="COG0618">
    <property type="taxonomic scope" value="Bacteria"/>
</dbReference>
<dbReference type="InterPro" id="IPR051319">
    <property type="entry name" value="Oligoribo/pAp-PDE_c-di-AMP_PDE"/>
</dbReference>
<dbReference type="InterPro" id="IPR003156">
    <property type="entry name" value="DHHA1_dom"/>
</dbReference>
<dbReference type="Proteomes" id="UP000030185">
    <property type="component" value="Unassembled WGS sequence"/>
</dbReference>
<dbReference type="OrthoDB" id="9803668at2"/>